<feature type="domain" description="Transglycosylase SLT" evidence="1">
    <location>
        <begin position="38"/>
        <end position="126"/>
    </location>
</feature>
<evidence type="ECO:0000313" key="2">
    <source>
        <dbReference type="EMBL" id="QPB09157.1"/>
    </source>
</evidence>
<protein>
    <submittedName>
        <fullName evidence="2">Lytic transglycosylase</fullName>
    </submittedName>
</protein>
<sequence>MKTAFGLMFILIMGISSAFASVSTSQSDYHYFNKQKTYIFEASKLTGISPELVTAIGSIESGLGRNKVNRYSKVKGVMQTTKRTYNSNLKKHHERLGLSPNASIKNDRANILVATAALADNKRYLEKVTNKKITDGDVFISHLVGLGGAAKIIKGKPNAPISRYITLHKGNMRLYTDKGRVLTVAQFRRNMDRLVKRESAKYAVVINQNKLDRLITAVAYNQ</sequence>
<dbReference type="Pfam" id="PF01464">
    <property type="entry name" value="SLT"/>
    <property type="match status" value="1"/>
</dbReference>
<dbReference type="InterPro" id="IPR008258">
    <property type="entry name" value="Transglycosylase_SLT_dom_1"/>
</dbReference>
<dbReference type="Proteomes" id="UP000662782">
    <property type="component" value="Segment"/>
</dbReference>
<accession>A0A873WCP3</accession>
<evidence type="ECO:0000259" key="1">
    <source>
        <dbReference type="Pfam" id="PF01464"/>
    </source>
</evidence>
<dbReference type="EMBL" id="MT701590">
    <property type="protein sequence ID" value="QPB09157.1"/>
    <property type="molecule type" value="Genomic_DNA"/>
</dbReference>
<dbReference type="InterPro" id="IPR023346">
    <property type="entry name" value="Lysozyme-like_dom_sf"/>
</dbReference>
<dbReference type="Gene3D" id="1.10.530.10">
    <property type="match status" value="1"/>
</dbReference>
<name>A0A873WCP3_9CAUD</name>
<reference evidence="2 3" key="1">
    <citation type="submission" date="2020-07" db="EMBL/GenBank/DDBJ databases">
        <title>Complete genome sequence of Klebsiella pneumoniae phage Miami.</title>
        <authorList>
            <person name="Mora D.A."/>
            <person name="Lessor L."/>
            <person name="Gill J."/>
            <person name="Liu M."/>
        </authorList>
    </citation>
    <scope>NUCLEOTIDE SEQUENCE [LARGE SCALE GENOMIC DNA]</scope>
</reference>
<keyword evidence="3" id="KW-1185">Reference proteome</keyword>
<evidence type="ECO:0000313" key="3">
    <source>
        <dbReference type="Proteomes" id="UP000662782"/>
    </source>
</evidence>
<organism evidence="2 3">
    <name type="scientific">Klebsiella phage Miami</name>
    <dbReference type="NCBI Taxonomy" id="2767581"/>
    <lineage>
        <taxon>Viruses</taxon>
        <taxon>Duplodnaviria</taxon>
        <taxon>Heunggongvirae</taxon>
        <taxon>Uroviricota</taxon>
        <taxon>Caudoviricetes</taxon>
        <taxon>Chimalliviridae</taxon>
        <taxon>Miamivirus</taxon>
        <taxon>Miamivirus miami</taxon>
    </lineage>
</organism>
<dbReference type="SUPFAM" id="SSF53955">
    <property type="entry name" value="Lysozyme-like"/>
    <property type="match status" value="1"/>
</dbReference>
<gene>
    <name evidence="2" type="ORF">CPT_Miami_062</name>
</gene>
<proteinExistence type="predicted"/>